<accession>A0A6A8DLV6</accession>
<comment type="caution">
    <text evidence="1">The sequence shown here is derived from an EMBL/GenBank/DDBJ whole genome shotgun (WGS) entry which is preliminary data.</text>
</comment>
<dbReference type="Proteomes" id="UP000799092">
    <property type="component" value="Unassembled WGS sequence"/>
</dbReference>
<protein>
    <recommendedName>
        <fullName evidence="3">GNAT family N-acetyltransferase</fullName>
    </recommendedName>
</protein>
<dbReference type="EMBL" id="WJNG01000013">
    <property type="protein sequence ID" value="MRH43977.1"/>
    <property type="molecule type" value="Genomic_DNA"/>
</dbReference>
<reference evidence="1" key="1">
    <citation type="submission" date="2019-11" db="EMBL/GenBank/DDBJ databases">
        <authorList>
            <person name="Li J."/>
        </authorList>
    </citation>
    <scope>NUCLEOTIDE SEQUENCE</scope>
    <source>
        <strain evidence="1">B6B</strain>
    </source>
</reference>
<sequence>MKLISTAQLDEHILEQFFEDKWNHFEQKQTLKQDGYLIEYQDLYKAYFSLSPVGKNAYWLKSLYIKEGVPASFPLAIIESSLALASEKGASSLFVYSHQQSLDSLLSLLNFQSQLTPSFAEEIQVGQGTWWEIDPRHATQLNN</sequence>
<organism evidence="1 2">
    <name type="scientific">Aquibacillus halophilus</name>
    <dbReference type="NCBI Taxonomy" id="930132"/>
    <lineage>
        <taxon>Bacteria</taxon>
        <taxon>Bacillati</taxon>
        <taxon>Bacillota</taxon>
        <taxon>Bacilli</taxon>
        <taxon>Bacillales</taxon>
        <taxon>Bacillaceae</taxon>
        <taxon>Aquibacillus</taxon>
    </lineage>
</organism>
<dbReference type="OrthoDB" id="2970403at2"/>
<dbReference type="RefSeq" id="WP_153737595.1">
    <property type="nucleotide sequence ID" value="NZ_WJNG01000013.1"/>
</dbReference>
<evidence type="ECO:0008006" key="3">
    <source>
        <dbReference type="Google" id="ProtNLM"/>
    </source>
</evidence>
<gene>
    <name evidence="1" type="ORF">GH741_15140</name>
</gene>
<evidence type="ECO:0000313" key="2">
    <source>
        <dbReference type="Proteomes" id="UP000799092"/>
    </source>
</evidence>
<keyword evidence="2" id="KW-1185">Reference proteome</keyword>
<proteinExistence type="predicted"/>
<dbReference type="AlphaFoldDB" id="A0A6A8DLV6"/>
<evidence type="ECO:0000313" key="1">
    <source>
        <dbReference type="EMBL" id="MRH43977.1"/>
    </source>
</evidence>
<name>A0A6A8DLV6_9BACI</name>